<evidence type="ECO:0000259" key="8">
    <source>
        <dbReference type="Pfam" id="PF00999"/>
    </source>
</evidence>
<keyword evidence="2" id="KW-0813">Transport</keyword>
<evidence type="ECO:0000313" key="10">
    <source>
        <dbReference type="Proteomes" id="UP001210865"/>
    </source>
</evidence>
<feature type="transmembrane region" description="Helical" evidence="7">
    <location>
        <begin position="295"/>
        <end position="313"/>
    </location>
</feature>
<feature type="domain" description="Cation/H+ exchanger transmembrane" evidence="8">
    <location>
        <begin position="31"/>
        <end position="410"/>
    </location>
</feature>
<feature type="transmembrane region" description="Helical" evidence="7">
    <location>
        <begin position="108"/>
        <end position="129"/>
    </location>
</feature>
<keyword evidence="5" id="KW-0406">Ion transport</keyword>
<dbReference type="Proteomes" id="UP001210865">
    <property type="component" value="Chromosome"/>
</dbReference>
<evidence type="ECO:0000256" key="7">
    <source>
        <dbReference type="SAM" id="Phobius"/>
    </source>
</evidence>
<feature type="transmembrane region" description="Helical" evidence="7">
    <location>
        <begin position="388"/>
        <end position="411"/>
    </location>
</feature>
<dbReference type="InterPro" id="IPR038770">
    <property type="entry name" value="Na+/solute_symporter_sf"/>
</dbReference>
<evidence type="ECO:0000313" key="9">
    <source>
        <dbReference type="EMBL" id="WBO22810.1"/>
    </source>
</evidence>
<dbReference type="PANTHER" id="PTHR32468">
    <property type="entry name" value="CATION/H + ANTIPORTER"/>
    <property type="match status" value="1"/>
</dbReference>
<feature type="transmembrane region" description="Helical" evidence="7">
    <location>
        <begin position="175"/>
        <end position="201"/>
    </location>
</feature>
<dbReference type="Gene3D" id="1.20.1530.20">
    <property type="match status" value="1"/>
</dbReference>
<dbReference type="Pfam" id="PF00999">
    <property type="entry name" value="Na_H_Exchanger"/>
    <property type="match status" value="1"/>
</dbReference>
<reference evidence="9 10" key="1">
    <citation type="submission" date="2022-12" db="EMBL/GenBank/DDBJ databases">
        <title>Sphingomonas abieness sp. nov., an endophytic bacterium isolated from Abies koreana.</title>
        <authorList>
            <person name="Jiang L."/>
            <person name="Lee J."/>
        </authorList>
    </citation>
    <scope>NUCLEOTIDE SEQUENCE [LARGE SCALE GENOMIC DNA]</scope>
    <source>
        <strain evidence="10">PAMB 00755</strain>
    </source>
</reference>
<dbReference type="PANTHER" id="PTHR32468:SF0">
    <property type="entry name" value="K(+)_H(+) ANTIPORTER 1"/>
    <property type="match status" value="1"/>
</dbReference>
<proteinExistence type="predicted"/>
<protein>
    <submittedName>
        <fullName evidence="9">Cation:proton antiporter</fullName>
    </submittedName>
</protein>
<name>A0ABY7NMR5_9SPHN</name>
<dbReference type="EMBL" id="CP115174">
    <property type="protein sequence ID" value="WBO22810.1"/>
    <property type="molecule type" value="Genomic_DNA"/>
</dbReference>
<organism evidence="9 10">
    <name type="scientific">Sphingomonas abietis</name>
    <dbReference type="NCBI Taxonomy" id="3012344"/>
    <lineage>
        <taxon>Bacteria</taxon>
        <taxon>Pseudomonadati</taxon>
        <taxon>Pseudomonadota</taxon>
        <taxon>Alphaproteobacteria</taxon>
        <taxon>Sphingomonadales</taxon>
        <taxon>Sphingomonadaceae</taxon>
        <taxon>Sphingomonas</taxon>
    </lineage>
</organism>
<evidence type="ECO:0000256" key="2">
    <source>
        <dbReference type="ARBA" id="ARBA00022448"/>
    </source>
</evidence>
<evidence type="ECO:0000256" key="6">
    <source>
        <dbReference type="ARBA" id="ARBA00023136"/>
    </source>
</evidence>
<feature type="transmembrane region" description="Helical" evidence="7">
    <location>
        <begin position="12"/>
        <end position="32"/>
    </location>
</feature>
<evidence type="ECO:0000256" key="3">
    <source>
        <dbReference type="ARBA" id="ARBA00022692"/>
    </source>
</evidence>
<accession>A0ABY7NMR5</accession>
<feature type="transmembrane region" description="Helical" evidence="7">
    <location>
        <begin position="246"/>
        <end position="275"/>
    </location>
</feature>
<gene>
    <name evidence="9" type="ORF">PBT88_01255</name>
</gene>
<feature type="transmembrane region" description="Helical" evidence="7">
    <location>
        <begin position="141"/>
        <end position="163"/>
    </location>
</feature>
<feature type="transmembrane region" description="Helical" evidence="7">
    <location>
        <begin position="325"/>
        <end position="345"/>
    </location>
</feature>
<dbReference type="InterPro" id="IPR050794">
    <property type="entry name" value="CPA2_transporter"/>
</dbReference>
<comment type="subcellular location">
    <subcellularLocation>
        <location evidence="1">Membrane</location>
        <topology evidence="1">Multi-pass membrane protein</topology>
    </subcellularLocation>
</comment>
<keyword evidence="4 7" id="KW-1133">Transmembrane helix</keyword>
<feature type="transmembrane region" description="Helical" evidence="7">
    <location>
        <begin position="44"/>
        <end position="68"/>
    </location>
</feature>
<evidence type="ECO:0000256" key="1">
    <source>
        <dbReference type="ARBA" id="ARBA00004141"/>
    </source>
</evidence>
<feature type="transmembrane region" description="Helical" evidence="7">
    <location>
        <begin position="74"/>
        <end position="96"/>
    </location>
</feature>
<dbReference type="InterPro" id="IPR006153">
    <property type="entry name" value="Cation/H_exchanger_TM"/>
</dbReference>
<keyword evidence="10" id="KW-1185">Reference proteome</keyword>
<evidence type="ECO:0000256" key="4">
    <source>
        <dbReference type="ARBA" id="ARBA00022989"/>
    </source>
</evidence>
<evidence type="ECO:0000256" key="5">
    <source>
        <dbReference type="ARBA" id="ARBA00023065"/>
    </source>
</evidence>
<keyword evidence="6 7" id="KW-0472">Membrane</keyword>
<dbReference type="RefSeq" id="WP_270077450.1">
    <property type="nucleotide sequence ID" value="NZ_CP115174.1"/>
</dbReference>
<keyword evidence="3 7" id="KW-0812">Transmembrane</keyword>
<feature type="transmembrane region" description="Helical" evidence="7">
    <location>
        <begin position="207"/>
        <end position="234"/>
    </location>
</feature>
<sequence>MASVHANEQLLFSILLQLIVMIGAARMMNAAFRAMGQPGVIGEIVAGLLLGPSLFGHFFPGVSLAVFGAKPSPAITMLSQIGLILLMFQIGADFDFGHLRSAKMKRAVLLIAVGSIVVPFGLGLWLGFASQPSIAPGIDPVIYALFCGVALAITAVPILGRILREFRLTRTPIGVVAISAAAINDVVGWVMLACISAYATAVFSGAFLLWRLVAIAVLLCALRFVLAPLVDWLLRRWPVVDGRLPANLMAVTLCIMFGLGIATYQIGIFAIFGGFAAGLLFHRHTDFVEAWSSQVGHFTLVFFLPVFFTFTGLRTNLLGLSPADLGWLVLVLAAAVGGKIVPVFFASRAAGFDTNESSILASLMNTRALMELIVLNIGYDLGFLPQNMFTMLVVMAVVTTLMTGPLLRLLLPRTGHVVLRAAEA</sequence>